<dbReference type="GO" id="GO:0008654">
    <property type="term" value="P:phospholipid biosynthetic process"/>
    <property type="evidence" value="ECO:0007669"/>
    <property type="project" value="InterPro"/>
</dbReference>
<evidence type="ECO:0008006" key="4">
    <source>
        <dbReference type="Google" id="ProtNLM"/>
    </source>
</evidence>
<organism evidence="3">
    <name type="scientific">marine metagenome</name>
    <dbReference type="NCBI Taxonomy" id="408172"/>
    <lineage>
        <taxon>unclassified sequences</taxon>
        <taxon>metagenomes</taxon>
        <taxon>ecological metagenomes</taxon>
    </lineage>
</organism>
<reference evidence="3" key="1">
    <citation type="submission" date="2018-05" db="EMBL/GenBank/DDBJ databases">
        <authorList>
            <person name="Lanie J.A."/>
            <person name="Ng W.-L."/>
            <person name="Kazmierczak K.M."/>
            <person name="Andrzejewski T.M."/>
            <person name="Davidsen T.M."/>
            <person name="Wayne K.J."/>
            <person name="Tettelin H."/>
            <person name="Glass J.I."/>
            <person name="Rusch D."/>
            <person name="Podicherti R."/>
            <person name="Tsui H.-C.T."/>
            <person name="Winkler M.E."/>
        </authorList>
    </citation>
    <scope>NUCLEOTIDE SEQUENCE</scope>
</reference>
<dbReference type="Pfam" id="PF01066">
    <property type="entry name" value="CDP-OH_P_transf"/>
    <property type="match status" value="1"/>
</dbReference>
<feature type="transmembrane region" description="Helical" evidence="2">
    <location>
        <begin position="113"/>
        <end position="134"/>
    </location>
</feature>
<proteinExistence type="predicted"/>
<dbReference type="InterPro" id="IPR048254">
    <property type="entry name" value="CDP_ALCOHOL_P_TRANSF_CS"/>
</dbReference>
<dbReference type="EMBL" id="UINC01185991">
    <property type="protein sequence ID" value="SVD97989.1"/>
    <property type="molecule type" value="Genomic_DNA"/>
</dbReference>
<evidence type="ECO:0000313" key="3">
    <source>
        <dbReference type="EMBL" id="SVD97989.1"/>
    </source>
</evidence>
<protein>
    <recommendedName>
        <fullName evidence="4">CDP-alcohol phosphatidyltransferase</fullName>
    </recommendedName>
</protein>
<dbReference type="GO" id="GO:0016020">
    <property type="term" value="C:membrane"/>
    <property type="evidence" value="ECO:0007669"/>
    <property type="project" value="InterPro"/>
</dbReference>
<feature type="transmembrane region" description="Helical" evidence="2">
    <location>
        <begin position="80"/>
        <end position="101"/>
    </location>
</feature>
<keyword evidence="2" id="KW-0812">Transmembrane</keyword>
<accession>A0A382ZRW6</accession>
<dbReference type="InterPro" id="IPR043130">
    <property type="entry name" value="CDP-OH_PTrfase_TM_dom"/>
</dbReference>
<keyword evidence="2" id="KW-0472">Membrane</keyword>
<dbReference type="GO" id="GO:0016780">
    <property type="term" value="F:phosphotransferase activity, for other substituted phosphate groups"/>
    <property type="evidence" value="ECO:0007669"/>
    <property type="project" value="InterPro"/>
</dbReference>
<sequence>MYGPTFKTHLSKSCKQVFSCHHKTKLGSHSVIRHMPGSAHTYFVLSPPQRNIAKYFAVSLAALLPCITFATQTWQLPLRTIGQSMAFYFVASLVTIFILAADKAPSRFGAANCITLLRLIITAILASTIGFLHLIPIGGIWLLTALGTSAVVLDGVDGWIARSMGLESKFGARFDMEVDAAFILVLSVIVWELPHIGPWVLIAGLLRYVFAAASWSLPALRAPLPPSYRRKFICILQISALILALCPLTSLEIGPP</sequence>
<keyword evidence="2" id="KW-1133">Transmembrane helix</keyword>
<dbReference type="InterPro" id="IPR000462">
    <property type="entry name" value="CDP-OH_P_trans"/>
</dbReference>
<evidence type="ECO:0000256" key="2">
    <source>
        <dbReference type="SAM" id="Phobius"/>
    </source>
</evidence>
<evidence type="ECO:0000256" key="1">
    <source>
        <dbReference type="ARBA" id="ARBA00022679"/>
    </source>
</evidence>
<gene>
    <name evidence="3" type="ORF">METZ01_LOCUS450843</name>
</gene>
<name>A0A382ZRW6_9ZZZZ</name>
<keyword evidence="1" id="KW-0808">Transferase</keyword>
<feature type="transmembrane region" description="Helical" evidence="2">
    <location>
        <begin position="172"/>
        <end position="193"/>
    </location>
</feature>
<feature type="transmembrane region" description="Helical" evidence="2">
    <location>
        <begin position="55"/>
        <end position="74"/>
    </location>
</feature>
<dbReference type="PROSITE" id="PS00379">
    <property type="entry name" value="CDP_ALCOHOL_P_TRANSF"/>
    <property type="match status" value="1"/>
</dbReference>
<dbReference type="AlphaFoldDB" id="A0A382ZRW6"/>
<dbReference type="Gene3D" id="1.20.120.1760">
    <property type="match status" value="1"/>
</dbReference>
<feature type="non-terminal residue" evidence="3">
    <location>
        <position position="256"/>
    </location>
</feature>
<feature type="transmembrane region" description="Helical" evidence="2">
    <location>
        <begin position="232"/>
        <end position="251"/>
    </location>
</feature>